<dbReference type="PATRIC" id="fig|272844.11.peg.252"/>
<dbReference type="STRING" id="272844.PAB0159"/>
<evidence type="ECO:0008006" key="5">
    <source>
        <dbReference type="Google" id="ProtNLM"/>
    </source>
</evidence>
<evidence type="ECO:0000313" key="1">
    <source>
        <dbReference type="EMBL" id="CAB49160.1"/>
    </source>
</evidence>
<proteinExistence type="predicted"/>
<dbReference type="Pfam" id="PF11447">
    <property type="entry name" value="DUF3201"/>
    <property type="match status" value="1"/>
</dbReference>
<dbReference type="PIR" id="A75214">
    <property type="entry name" value="A75214"/>
</dbReference>
<gene>
    <name evidence="1" type="ordered locus">PAB0159</name>
</gene>
<keyword evidence="3" id="KW-1185">Reference proteome</keyword>
<organism evidence="1 3">
    <name type="scientific">Pyrococcus abyssi (strain GE5 / Orsay)</name>
    <dbReference type="NCBI Taxonomy" id="272844"/>
    <lineage>
        <taxon>Archaea</taxon>
        <taxon>Methanobacteriati</taxon>
        <taxon>Methanobacteriota</taxon>
        <taxon>Thermococci</taxon>
        <taxon>Thermococcales</taxon>
        <taxon>Thermococcaceae</taxon>
        <taxon>Pyrococcus</taxon>
    </lineage>
</organism>
<dbReference type="OrthoDB" id="85915at2157"/>
<evidence type="ECO:0000313" key="3">
    <source>
        <dbReference type="Proteomes" id="UP000000810"/>
    </source>
</evidence>
<dbReference type="InterPro" id="IPR045864">
    <property type="entry name" value="aa-tRNA-synth_II/BPL/LPL"/>
</dbReference>
<dbReference type="Proteomes" id="UP000000810">
    <property type="component" value="Chromosome"/>
</dbReference>
<name>Q9V238_PYRAB</name>
<reference evidence="1" key="1">
    <citation type="submission" date="1999-07" db="EMBL/GenBank/DDBJ databases">
        <authorList>
            <person name="Genoscope"/>
        </authorList>
    </citation>
    <scope>NUCLEOTIDE SEQUENCE</scope>
    <source>
        <strain evidence="1">Orsay</strain>
    </source>
</reference>
<reference evidence="1" key="3">
    <citation type="journal article" date="2001" name="Genome Res.">
        <title>Genome evolution at the genus level: comparison of three complete genomes of hyperthermophilic archaea.</title>
        <authorList>
            <person name="Lecompte O."/>
            <person name="Ripp R."/>
            <person name="Puzos-Barbe V."/>
            <person name="Duprat S."/>
            <person name="Heilig R."/>
            <person name="Dietrich J."/>
            <person name="Thierry J.C."/>
            <person name="Poch O."/>
        </authorList>
    </citation>
    <scope>NUCLEOTIDE SEQUENCE</scope>
    <source>
        <strain evidence="1">Orsay</strain>
    </source>
</reference>
<reference evidence="2 4" key="5">
    <citation type="journal article" date="2012" name="Curr. Microbiol.">
        <title>Re-annotation of two hyperthermophilic archaea Pyrococcus abyssi GE5 and Pyrococcus furiosus DSM 3638.</title>
        <authorList>
            <person name="Gao J."/>
            <person name="Wang J."/>
        </authorList>
    </citation>
    <scope>GENOME REANNOTATION</scope>
    <source>
        <strain evidence="2">GE5</strain>
        <strain evidence="4">GE5 / Orsay</strain>
    </source>
</reference>
<reference evidence="1" key="2">
    <citation type="journal article" date="2000" name="J. Mol. Biol.">
        <title>Archaeal homologs of eukaryotic methylation guide small nucleolar RNAs: lessons from the Pyrococcus genomes.</title>
        <authorList>
            <person name="Gaspin C."/>
            <person name="Cavaille J."/>
            <person name="Erauso G."/>
        </authorList>
    </citation>
    <scope>NUCLEOTIDE SEQUENCE</scope>
    <source>
        <strain evidence="1">Orsay</strain>
    </source>
</reference>
<reference evidence="1 3" key="4">
    <citation type="journal article" date="2003" name="Mol. Microbiol.">
        <title>An integrated analysis of the genome of the hyperthermophilic archaeon Pyrococcus abyssi.</title>
        <authorList>
            <person name="Cohen G."/>
            <person name="Barbe V."/>
            <person name="Flament D."/>
            <person name="Galperin M."/>
            <person name="Heilig R."/>
            <person name="Ripp R."/>
            <person name="Lecompte O."/>
            <person name="Prieur D."/>
            <person name="Poch O."/>
            <person name="Quellerou J."/>
            <person name="Thierry J.C."/>
            <person name="Van der Oost J."/>
            <person name="Weissenbach J."/>
            <person name="Zivanovic Y."/>
            <person name="Forterre P."/>
        </authorList>
    </citation>
    <scope>NUCLEOTIDE SEQUENCE [LARGE SCALE GENOMIC DNA]</scope>
    <source>
        <strain evidence="3">GE5 / Orsay</strain>
        <strain evidence="1">Orsay</strain>
    </source>
</reference>
<dbReference type="KEGG" id="pab:PAB0159"/>
<dbReference type="eggNOG" id="arCOG05735">
    <property type="taxonomic scope" value="Archaea"/>
</dbReference>
<dbReference type="InterPro" id="IPR024505">
    <property type="entry name" value="DUF3201"/>
</dbReference>
<evidence type="ECO:0000313" key="2">
    <source>
        <dbReference type="EMBL" id="CCE69612.1"/>
    </source>
</evidence>
<evidence type="ECO:0000313" key="4">
    <source>
        <dbReference type="Proteomes" id="UP000009139"/>
    </source>
</evidence>
<dbReference type="RefSeq" id="WP_010867360.1">
    <property type="nucleotide sequence ID" value="NC_000868.1"/>
</dbReference>
<dbReference type="Gene3D" id="3.30.930.10">
    <property type="entry name" value="Bira Bifunctional Protein, Domain 2"/>
    <property type="match status" value="1"/>
</dbReference>
<dbReference type="EMBL" id="AJ248283">
    <property type="protein sequence ID" value="CAB49160.1"/>
    <property type="molecule type" value="Genomic_DNA"/>
</dbReference>
<dbReference type="EMBL" id="HE613800">
    <property type="protein sequence ID" value="CCE69612.1"/>
    <property type="molecule type" value="Genomic_DNA"/>
</dbReference>
<sequence>MDVREIHEFLNRMWEETFRLREELREELEGFEVEEVTEVFNAYLYIDGEWKEMKYPHPAFTIRPGGEVGATPQGFYFVFAFDKEDLKEEFVRDFIITFRQSFIYGMENFLEDFYNSTNPRSFKEVWSDIVKSRERIINFEVDTDLNKDELKKELLKFINLAKRHGLL</sequence>
<dbReference type="HOGENOM" id="CLU_1590951_0_0_2"/>
<dbReference type="Proteomes" id="UP000009139">
    <property type="component" value="Chromosome"/>
</dbReference>
<protein>
    <recommendedName>
        <fullName evidence="5">DUF3201 domain-containing protein</fullName>
    </recommendedName>
</protein>
<dbReference type="SUPFAM" id="SSF142913">
    <property type="entry name" value="YktB/PF0168-like"/>
    <property type="match status" value="1"/>
</dbReference>
<dbReference type="AlphaFoldDB" id="Q9V238"/>
<accession>Q9V238</accession>